<gene>
    <name evidence="2" type="primary">ORF47049</name>
</gene>
<reference evidence="2" key="1">
    <citation type="submission" date="2014-12" db="EMBL/GenBank/DDBJ databases">
        <title>Insight into the proteome of Arion vulgaris.</title>
        <authorList>
            <person name="Aradska J."/>
            <person name="Bulat T."/>
            <person name="Smidak R."/>
            <person name="Sarate P."/>
            <person name="Gangsoo J."/>
            <person name="Sialana F."/>
            <person name="Bilban M."/>
            <person name="Lubec G."/>
        </authorList>
    </citation>
    <scope>NUCLEOTIDE SEQUENCE</scope>
    <source>
        <tissue evidence="2">Skin</tissue>
    </source>
</reference>
<dbReference type="PANTHER" id="PTHR43591:SF110">
    <property type="entry name" value="RHODANESE DOMAIN-CONTAINING PROTEIN"/>
    <property type="match status" value="1"/>
</dbReference>
<feature type="non-terminal residue" evidence="2">
    <location>
        <position position="1"/>
    </location>
</feature>
<sequence>YFIVNYPTCDLKVICAGKPDLAMSDSSDLREEATAVVKQYIEHGRGAESSAKVYSDSGAKYDQYMEVLNYNAPRKTAEIVAELLKDNFGAKILDVGAGTGLAGAELVKLGYKNLDAVDAAEGLLSVAKQRQIYDKVVCQFVGNEKLLFDNDTYDLALSCGALQENHLPLEAFQDIIRVVKSGGYIVTVFREEAEKVPWYKEGVVAYMTGLEKEGLWKLHLRTTFPNCIADKDGLALVHGVL</sequence>
<evidence type="ECO:0000313" key="2">
    <source>
        <dbReference type="EMBL" id="CEK63070.1"/>
    </source>
</evidence>
<accession>A0A0B6Z5T9</accession>
<organism evidence="2">
    <name type="scientific">Arion vulgaris</name>
    <dbReference type="NCBI Taxonomy" id="1028688"/>
    <lineage>
        <taxon>Eukaryota</taxon>
        <taxon>Metazoa</taxon>
        <taxon>Spiralia</taxon>
        <taxon>Lophotrochozoa</taxon>
        <taxon>Mollusca</taxon>
        <taxon>Gastropoda</taxon>
        <taxon>Heterobranchia</taxon>
        <taxon>Euthyneura</taxon>
        <taxon>Panpulmonata</taxon>
        <taxon>Eupulmonata</taxon>
        <taxon>Stylommatophora</taxon>
        <taxon>Helicina</taxon>
        <taxon>Arionoidea</taxon>
        <taxon>Arionidae</taxon>
        <taxon>Arion</taxon>
    </lineage>
</organism>
<dbReference type="AlphaFoldDB" id="A0A0B6Z5T9"/>
<dbReference type="InterPro" id="IPR029063">
    <property type="entry name" value="SAM-dependent_MTases_sf"/>
</dbReference>
<dbReference type="InterPro" id="IPR013216">
    <property type="entry name" value="Methyltransf_11"/>
</dbReference>
<dbReference type="Gene3D" id="3.40.50.150">
    <property type="entry name" value="Vaccinia Virus protein VP39"/>
    <property type="match status" value="1"/>
</dbReference>
<dbReference type="GO" id="GO:0008757">
    <property type="term" value="F:S-adenosylmethionine-dependent methyltransferase activity"/>
    <property type="evidence" value="ECO:0007669"/>
    <property type="project" value="InterPro"/>
</dbReference>
<dbReference type="PANTHER" id="PTHR43591">
    <property type="entry name" value="METHYLTRANSFERASE"/>
    <property type="match status" value="1"/>
</dbReference>
<evidence type="ECO:0000259" key="1">
    <source>
        <dbReference type="Pfam" id="PF08241"/>
    </source>
</evidence>
<protein>
    <recommendedName>
        <fullName evidence="1">Methyltransferase type 11 domain-containing protein</fullName>
    </recommendedName>
</protein>
<dbReference type="CDD" id="cd02440">
    <property type="entry name" value="AdoMet_MTases"/>
    <property type="match status" value="1"/>
</dbReference>
<dbReference type="EMBL" id="HACG01016205">
    <property type="protein sequence ID" value="CEK63070.1"/>
    <property type="molecule type" value="Transcribed_RNA"/>
</dbReference>
<feature type="domain" description="Methyltransferase type 11" evidence="1">
    <location>
        <begin position="93"/>
        <end position="186"/>
    </location>
</feature>
<dbReference type="SUPFAM" id="SSF53335">
    <property type="entry name" value="S-adenosyl-L-methionine-dependent methyltransferases"/>
    <property type="match status" value="1"/>
</dbReference>
<proteinExistence type="predicted"/>
<name>A0A0B6Z5T9_9EUPU</name>
<dbReference type="Pfam" id="PF08241">
    <property type="entry name" value="Methyltransf_11"/>
    <property type="match status" value="1"/>
</dbReference>